<dbReference type="RefSeq" id="WP_088259916.1">
    <property type="nucleotide sequence ID" value="NZ_NIDE01000018.1"/>
</dbReference>
<dbReference type="OrthoDB" id="236285at2"/>
<evidence type="ECO:0000256" key="1">
    <source>
        <dbReference type="PROSITE-ProRule" id="PRU00339"/>
    </source>
</evidence>
<dbReference type="AlphaFoldDB" id="A0A225DDB4"/>
<proteinExistence type="predicted"/>
<dbReference type="PANTHER" id="PTHR12558:SF13">
    <property type="entry name" value="CELL DIVISION CYCLE PROTEIN 27 HOMOLOG"/>
    <property type="match status" value="1"/>
</dbReference>
<evidence type="ECO:0000313" key="2">
    <source>
        <dbReference type="EMBL" id="OWK35316.1"/>
    </source>
</evidence>
<dbReference type="PROSITE" id="PS50005">
    <property type="entry name" value="TPR"/>
    <property type="match status" value="3"/>
</dbReference>
<comment type="caution">
    <text evidence="2">The sequence shown here is derived from an EMBL/GenBank/DDBJ whole genome shotgun (WGS) entry which is preliminary data.</text>
</comment>
<dbReference type="PANTHER" id="PTHR12558">
    <property type="entry name" value="CELL DIVISION CYCLE 16,23,27"/>
    <property type="match status" value="1"/>
</dbReference>
<dbReference type="EMBL" id="NIDE01000018">
    <property type="protein sequence ID" value="OWK35316.1"/>
    <property type="molecule type" value="Genomic_DNA"/>
</dbReference>
<dbReference type="Proteomes" id="UP000214646">
    <property type="component" value="Unassembled WGS sequence"/>
</dbReference>
<dbReference type="SMART" id="SM00028">
    <property type="entry name" value="TPR"/>
    <property type="match status" value="6"/>
</dbReference>
<keyword evidence="3" id="KW-1185">Reference proteome</keyword>
<dbReference type="SUPFAM" id="SSF48452">
    <property type="entry name" value="TPR-like"/>
    <property type="match status" value="3"/>
</dbReference>
<gene>
    <name evidence="2" type="ORF">FRUB_09477</name>
</gene>
<dbReference type="InterPro" id="IPR019734">
    <property type="entry name" value="TPR_rpt"/>
</dbReference>
<feature type="repeat" description="TPR" evidence="1">
    <location>
        <begin position="482"/>
        <end position="515"/>
    </location>
</feature>
<reference evidence="3" key="1">
    <citation type="submission" date="2017-06" db="EMBL/GenBank/DDBJ databases">
        <title>Genome analysis of Fimbriiglobus ruber SP5, the first member of the order Planctomycetales with confirmed chitinolytic capability.</title>
        <authorList>
            <person name="Ravin N.V."/>
            <person name="Rakitin A.L."/>
            <person name="Ivanova A.A."/>
            <person name="Beletsky A.V."/>
            <person name="Kulichevskaya I.S."/>
            <person name="Mardanov A.V."/>
            <person name="Dedysh S.N."/>
        </authorList>
    </citation>
    <scope>NUCLEOTIDE SEQUENCE [LARGE SCALE GENOMIC DNA]</scope>
    <source>
        <strain evidence="3">SP5</strain>
    </source>
</reference>
<dbReference type="InterPro" id="IPR011990">
    <property type="entry name" value="TPR-like_helical_dom_sf"/>
</dbReference>
<dbReference type="PROSITE" id="PS50293">
    <property type="entry name" value="TPR_REGION"/>
    <property type="match status" value="1"/>
</dbReference>
<feature type="repeat" description="TPR" evidence="1">
    <location>
        <begin position="413"/>
        <end position="446"/>
    </location>
</feature>
<dbReference type="Pfam" id="PF13432">
    <property type="entry name" value="TPR_16"/>
    <property type="match status" value="2"/>
</dbReference>
<feature type="repeat" description="TPR" evidence="1">
    <location>
        <begin position="379"/>
        <end position="412"/>
    </location>
</feature>
<name>A0A225DDB4_9BACT</name>
<evidence type="ECO:0000313" key="3">
    <source>
        <dbReference type="Proteomes" id="UP000214646"/>
    </source>
</evidence>
<protein>
    <submittedName>
        <fullName evidence="2">TPR repeat protein</fullName>
    </submittedName>
</protein>
<organism evidence="2 3">
    <name type="scientific">Fimbriiglobus ruber</name>
    <dbReference type="NCBI Taxonomy" id="1908690"/>
    <lineage>
        <taxon>Bacteria</taxon>
        <taxon>Pseudomonadati</taxon>
        <taxon>Planctomycetota</taxon>
        <taxon>Planctomycetia</taxon>
        <taxon>Gemmatales</taxon>
        <taxon>Gemmataceae</taxon>
        <taxon>Fimbriiglobus</taxon>
    </lineage>
</organism>
<sequence length="695" mass="73976">MNLVPVYLYILTGAPDHAASIRFLTRAQPHHPGDFQINHNLAWFLIGDGKYAEALPYCMAAIAVRPNGAAAWLDYARALDGLGSTADRTPILRRICALAPKSAAARRELANALFRAGDRPGGVAALRDAAAVAGAALRHRPAHGPLVQLTRGVTADLAGALRTDGDLVGAIAAYREVARLDPEDVGSLTELANLLRARGDEGGAAEVARRAEKLLDARAMDALCDEAVALLEAEKHDAALALLPRITDVRKRQPKETIALSNALARVGEGLVDNDRPAEAEPFLRDCLAIRLALAPGSWMTAYTRTYLGEALAARMRFTEAEAVTRQGFESLVGASYPDDWRSYVRYRLWQAAGTLAALADAAGKADEARKWRAEADKYEPPQSRGYTLDEKGDLEGAIAAFRAAVRLEPTDASAQMDLGQALEKRGNWDEALAAFRAAAHLDPTDAIAPLRIAMICITREHNCAAALPLAEKAVELAPGDAQAFETLGRARMGVGNLTGAVAAFEKARRLDPKHAGAQKGLVQVRLLGRLPAVVAGTARPATPAEALRFAELCGLPCQKRYLAAARLSEKAFAAAPKLAVDLVTAARYTAACSAARAASGDGVGAPADPAVRAAWRAKALGWLRADLILWQKSAASSRIPDRQAAAAALTHWLGDADLSAVRPGLARMAMTPVERSDWDALWADVRATIVAARW</sequence>
<accession>A0A225DDB4</accession>
<dbReference type="Pfam" id="PF13181">
    <property type="entry name" value="TPR_8"/>
    <property type="match status" value="1"/>
</dbReference>
<dbReference type="Gene3D" id="1.25.40.10">
    <property type="entry name" value="Tetratricopeptide repeat domain"/>
    <property type="match status" value="4"/>
</dbReference>
<keyword evidence="1" id="KW-0802">TPR repeat</keyword>